<dbReference type="EMBL" id="GL983921">
    <property type="protein sequence ID" value="EGR31037.1"/>
    <property type="molecule type" value="Genomic_DNA"/>
</dbReference>
<dbReference type="eggNOG" id="ENOG502SUV4">
    <property type="taxonomic scope" value="Eukaryota"/>
</dbReference>
<reference evidence="2 3" key="1">
    <citation type="submission" date="2011-07" db="EMBL/GenBank/DDBJ databases">
        <authorList>
            <person name="Coyne R."/>
            <person name="Brami D."/>
            <person name="Johnson J."/>
            <person name="Hostetler J."/>
            <person name="Hannick L."/>
            <person name="Clark T."/>
            <person name="Cassidy-Hanley D."/>
            <person name="Inman J."/>
        </authorList>
    </citation>
    <scope>NUCLEOTIDE SEQUENCE [LARGE SCALE GENOMIC DNA]</scope>
    <source>
        <strain evidence="2 3">G5</strain>
    </source>
</reference>
<dbReference type="Proteomes" id="UP000008983">
    <property type="component" value="Unassembled WGS sequence"/>
</dbReference>
<dbReference type="OMA" id="WISKSAT"/>
<dbReference type="OrthoDB" id="10540848at2759"/>
<evidence type="ECO:0000256" key="1">
    <source>
        <dbReference type="SAM" id="Coils"/>
    </source>
</evidence>
<gene>
    <name evidence="2" type="ORF">IMG5_119100</name>
</gene>
<proteinExistence type="predicted"/>
<name>G0QUS4_ICHMU</name>
<evidence type="ECO:0000313" key="2">
    <source>
        <dbReference type="EMBL" id="EGR31037.1"/>
    </source>
</evidence>
<evidence type="ECO:0000313" key="3">
    <source>
        <dbReference type="Proteomes" id="UP000008983"/>
    </source>
</evidence>
<sequence>MQYLQEKHEIRQKLKEKYLRKMKISSINSKLPFKDILRSFIASNTLGFDQQITAEAFYYIASTYKSMGIDPRHYYDYNMDQLKQSWRFQELINDFKYGLKDGVVFSPEKIQKCIRSLRLLDYNDISLLLLSLKKIERQISNIDNNFQIDMNNLLNNNPCLHKPLYYNNKPLDLIQILQNNQFKKTLKQVMLKYQNEIEEQEKKQKENEEDHQQIIKLQKKEQEIIEDEELEDTYIFEEVEIIAKKMEKQVKKATSALKKIITSVMEIRKNYIKLIKAQEDNEKVNKNAMTNLDLLNLEELMLDSNLISINEIKNPQLILDQDKNIQQISDIVEKIITQQNENFLPFFESLIQQKIIDLENRQSEELNKKNIDIKLAEEYSHLEYSEALLEIAKYANHKGKQYTGETFLNEKWADFFKKNVEGQLEYEYDEIDRIYFKQFVYAHQQIKQMQDIILNSLQNIQDPNVYANYADAYNKIGLIQTADKFIQKINIESLDQLSTDKLISVLKIYVQFPQKYLHLTQKILQRCENESLQLSDLIDFAFYSIFYDKISLQTIQKLQKHLQTQTYMIENPLLNFVNEYLQLENIHLGYNGSGARLFGFNLFSKNPIKDEIVQLVGKKENLQNINIKEIQPDFLTLAYDNQQNIVQKCIFITSSDFGYLDSGENSVEYNVLEKLMKKRLQNVQVEFINVLNYMHLDQNGTLMINQNKEKFHKLIKLTRSNIYQDLIDDLVILSQKIDNQSFKMTYIKEKFLQIIHLTYGRKFLQVSLSDLMHENLKYAPKDPHKYFQYIENKNQTASLFCQQYLEYFSKKAYQKNQILQLAHANFAFIQDNSLNQQKTLFQKQLLKYLQKFNEENTKLDILLQGQTNIYIDVQFDQKQLFQDKLFIKYDLEKDRDYIISNKDLSQCLKIKRIRAEQKLIKTNILSKLAQNKLLKDSEIKYLKQWQENTLITPENPTNLTFGQLSQQDKDTLNNFKFSCLQEFQDMQVNDLVFEFVQFFDSAIINSTEVHLRANKEFKEWGIAPELISKQTLNTKNNQIITLIEQEVWREGQKLSDYEMENTLKILKVLQEEGYNEKIMTQQEDKLRKQALEAINECDNRFDLFLNWLQSRDNEKNTIIQDNDKDYKDLWKKIFLQDYEQTTEDQIHVFIHNLVQRLFVLSKYPPAKFSLFLTKILTHKNINIIDKNILICLLEQRTS</sequence>
<feature type="coiled-coil region" evidence="1">
    <location>
        <begin position="183"/>
        <end position="256"/>
    </location>
</feature>
<dbReference type="GeneID" id="14907157"/>
<organism evidence="2 3">
    <name type="scientific">Ichthyophthirius multifiliis</name>
    <name type="common">White spot disease agent</name>
    <name type="synonym">Ich</name>
    <dbReference type="NCBI Taxonomy" id="5932"/>
    <lineage>
        <taxon>Eukaryota</taxon>
        <taxon>Sar</taxon>
        <taxon>Alveolata</taxon>
        <taxon>Ciliophora</taxon>
        <taxon>Intramacronucleata</taxon>
        <taxon>Oligohymenophorea</taxon>
        <taxon>Hymenostomatida</taxon>
        <taxon>Ophryoglenina</taxon>
        <taxon>Ichthyophthirius</taxon>
    </lineage>
</organism>
<accession>G0QUS4</accession>
<dbReference type="STRING" id="857967.G0QUS4"/>
<keyword evidence="1" id="KW-0175">Coiled coil</keyword>
<dbReference type="RefSeq" id="XP_004034523.1">
    <property type="nucleotide sequence ID" value="XM_004034475.1"/>
</dbReference>
<dbReference type="InParanoid" id="G0QUS4"/>
<dbReference type="AlphaFoldDB" id="G0QUS4"/>
<keyword evidence="3" id="KW-1185">Reference proteome</keyword>
<protein>
    <submittedName>
        <fullName evidence="2">Uncharacterized protein</fullName>
    </submittedName>
</protein>